<evidence type="ECO:0000256" key="1">
    <source>
        <dbReference type="ARBA" id="ARBA00004141"/>
    </source>
</evidence>
<evidence type="ECO:0000256" key="2">
    <source>
        <dbReference type="ARBA" id="ARBA00007975"/>
    </source>
</evidence>
<evidence type="ECO:0000256" key="9">
    <source>
        <dbReference type="ARBA" id="ARBA00022737"/>
    </source>
</evidence>
<dbReference type="InterPro" id="IPR002048">
    <property type="entry name" value="EF_hand_dom"/>
</dbReference>
<dbReference type="InterPro" id="IPR039261">
    <property type="entry name" value="FNR_nucleotide-bd"/>
</dbReference>
<dbReference type="SUPFAM" id="SSF47473">
    <property type="entry name" value="EF-hand"/>
    <property type="match status" value="1"/>
</dbReference>
<dbReference type="GO" id="GO:0004601">
    <property type="term" value="F:peroxidase activity"/>
    <property type="evidence" value="ECO:0007669"/>
    <property type="project" value="UniProtKB-KW"/>
</dbReference>
<keyword evidence="12" id="KW-0521">NADP</keyword>
<dbReference type="InterPro" id="IPR013112">
    <property type="entry name" value="FAD-bd_8"/>
</dbReference>
<keyword evidence="14" id="KW-0560">Oxidoreductase</keyword>
<proteinExistence type="inferred from homology"/>
<dbReference type="InterPro" id="IPR013623">
    <property type="entry name" value="NADPH_Ox"/>
</dbReference>
<dbReference type="InterPro" id="IPR013121">
    <property type="entry name" value="Fe_red_NAD-bd_6"/>
</dbReference>
<dbReference type="Pfam" id="PF08030">
    <property type="entry name" value="NAD_binding_6"/>
    <property type="match status" value="1"/>
</dbReference>
<feature type="domain" description="EF-hand" evidence="19">
    <location>
        <begin position="188"/>
        <end position="223"/>
    </location>
</feature>
<evidence type="ECO:0000256" key="16">
    <source>
        <dbReference type="ARBA" id="ARBA00055023"/>
    </source>
</evidence>
<dbReference type="Gene3D" id="1.10.238.10">
    <property type="entry name" value="EF-hand"/>
    <property type="match status" value="1"/>
</dbReference>
<reference evidence="21 22" key="1">
    <citation type="submission" date="2024-02" db="EMBL/GenBank/DDBJ databases">
        <title>High-quality chromosome-scale genome assembly of Pensacola bahiagrass (Paspalum notatum Flugge var. saurae).</title>
        <authorList>
            <person name="Vega J.M."/>
            <person name="Podio M."/>
            <person name="Orjuela J."/>
            <person name="Siena L.A."/>
            <person name="Pessino S.C."/>
            <person name="Combes M.C."/>
            <person name="Mariac C."/>
            <person name="Albertini E."/>
            <person name="Pupilli F."/>
            <person name="Ortiz J.P.A."/>
            <person name="Leblanc O."/>
        </authorList>
    </citation>
    <scope>NUCLEOTIDE SEQUENCE [LARGE SCALE GENOMIC DNA]</scope>
    <source>
        <strain evidence="21">R1</strain>
        <tissue evidence="21">Leaf</tissue>
    </source>
</reference>
<dbReference type="GO" id="GO:0005509">
    <property type="term" value="F:calcium ion binding"/>
    <property type="evidence" value="ECO:0007669"/>
    <property type="project" value="InterPro"/>
</dbReference>
<evidence type="ECO:0000256" key="17">
    <source>
        <dbReference type="SAM" id="MobiDB-lite"/>
    </source>
</evidence>
<dbReference type="SUPFAM" id="SSF63380">
    <property type="entry name" value="Riboflavin synthase domain-like"/>
    <property type="match status" value="1"/>
</dbReference>
<dbReference type="GO" id="GO:0016174">
    <property type="term" value="F:NAD(P)H oxidase H2O2-forming activity"/>
    <property type="evidence" value="ECO:0007669"/>
    <property type="project" value="TreeGrafter"/>
</dbReference>
<evidence type="ECO:0000256" key="4">
    <source>
        <dbReference type="ARBA" id="ARBA00022553"/>
    </source>
</evidence>
<evidence type="ECO:0000256" key="11">
    <source>
        <dbReference type="ARBA" id="ARBA00022837"/>
    </source>
</evidence>
<keyword evidence="13 18" id="KW-1133">Transmembrane helix</keyword>
<keyword evidence="22" id="KW-1185">Reference proteome</keyword>
<dbReference type="PROSITE" id="PS50222">
    <property type="entry name" value="EF_HAND_2"/>
    <property type="match status" value="1"/>
</dbReference>
<dbReference type="InterPro" id="IPR017927">
    <property type="entry name" value="FAD-bd_FR_type"/>
</dbReference>
<keyword evidence="7 18" id="KW-0812">Transmembrane</keyword>
<evidence type="ECO:0000256" key="14">
    <source>
        <dbReference type="ARBA" id="ARBA00023002"/>
    </source>
</evidence>
<dbReference type="Proteomes" id="UP001341281">
    <property type="component" value="Chromosome 04"/>
</dbReference>
<name>A0AAQ3T7M4_PASNO</name>
<protein>
    <submittedName>
        <fullName evidence="21">Uncharacterized protein</fullName>
    </submittedName>
</protein>
<evidence type="ECO:0000259" key="20">
    <source>
        <dbReference type="PROSITE" id="PS51384"/>
    </source>
</evidence>
<dbReference type="SUPFAM" id="SSF52343">
    <property type="entry name" value="Ferredoxin reductase-like, C-terminal NADP-linked domain"/>
    <property type="match status" value="1"/>
</dbReference>
<evidence type="ECO:0000313" key="21">
    <source>
        <dbReference type="EMBL" id="WVZ68283.1"/>
    </source>
</evidence>
<comment type="similarity">
    <text evidence="2">Belongs to the RBOH (TC 5.B.1.3) family.</text>
</comment>
<dbReference type="Pfam" id="PF01794">
    <property type="entry name" value="Ferric_reduct"/>
    <property type="match status" value="1"/>
</dbReference>
<keyword evidence="5" id="KW-0575">Peroxidase</keyword>
<comment type="subcellular location">
    <subcellularLocation>
        <location evidence="1">Membrane</location>
        <topology evidence="1">Multi-pass membrane protein</topology>
    </subcellularLocation>
</comment>
<keyword evidence="11" id="KW-0106">Calcium</keyword>
<dbReference type="FunFam" id="2.40.30.10:FF:000019">
    <property type="entry name" value="Respiratory burst oxidase homolog A"/>
    <property type="match status" value="1"/>
</dbReference>
<dbReference type="SFLD" id="SFLDG01169">
    <property type="entry name" value="NADPH_oxidase_subgroup_(NOX)"/>
    <property type="match status" value="1"/>
</dbReference>
<evidence type="ECO:0000256" key="3">
    <source>
        <dbReference type="ARBA" id="ARBA00011407"/>
    </source>
</evidence>
<dbReference type="PANTHER" id="PTHR11972">
    <property type="entry name" value="NADPH OXIDASE"/>
    <property type="match status" value="1"/>
</dbReference>
<dbReference type="Gene3D" id="3.40.50.80">
    <property type="entry name" value="Nucleotide-binding domain of ferredoxin-NADP reductase (FNR) module"/>
    <property type="match status" value="1"/>
</dbReference>
<evidence type="ECO:0000256" key="10">
    <source>
        <dbReference type="ARBA" id="ARBA00022827"/>
    </source>
</evidence>
<feature type="transmembrane region" description="Helical" evidence="18">
    <location>
        <begin position="311"/>
        <end position="329"/>
    </location>
</feature>
<dbReference type="FunFam" id="3.40.50.80:FF:000026">
    <property type="entry name" value="Putative respiratory burst oxidase"/>
    <property type="match status" value="1"/>
</dbReference>
<keyword evidence="9" id="KW-0677">Repeat</keyword>
<feature type="region of interest" description="Disordered" evidence="17">
    <location>
        <begin position="1"/>
        <end position="47"/>
    </location>
</feature>
<evidence type="ECO:0000256" key="8">
    <source>
        <dbReference type="ARBA" id="ARBA00022723"/>
    </source>
</evidence>
<dbReference type="AlphaFoldDB" id="A0AAQ3T7M4"/>
<evidence type="ECO:0000256" key="15">
    <source>
        <dbReference type="ARBA" id="ARBA00023136"/>
    </source>
</evidence>
<dbReference type="InterPro" id="IPR017938">
    <property type="entry name" value="Riboflavin_synthase-like_b-brl"/>
</dbReference>
<sequence>MAGYGDRRSPALEGVTVDGGSRAQSPGAGPGPGRLPPPPGGFARGLMKQPSRLASGVRQFASRVSMKVPEGVAGMRPGRMTRMQSSAQIGLRGLRFLDKTSGGKEGWKAVERRFDEMTKGSGRLQKESFGKCIDLAHGFAYQIKGMGDSKEFAGELFVALARRRNLEPEDGINKEQLKEFWEEMTDQNFDSRLRIFFDMCDKNGDGMLTEDEVKEVIILSASANKLAKLKGHAATYASLIMEELDPDDRGYIEIWQLETLLRGMVSAQAPEKMKRTTSSLARTMIPSRYRSPLKRYVSKTVDFIHENWKRIWLVTLWLVLNLVLFVYKFEQYKRRAAFQVMGYCVCVAKGAAETLKLNMALILLPVCRNTLTTLRSTALSHVIPFDDNINFHKIMALSIAIATAIHTLAHVTCDFPRLISYPTDRFMATLGSNFHYKQPTYPDLLESIPGVTGILMIIIMSFSFTLATHSFRRSVVKLPSPLHHLAGFNAFWYAHHLLVLAYILLVVHSYFIFLTREWYKKTTWMYLIVPVLFYACERTIRKVRENNYRVSILKAAIYPGNVLSIHMKKPPGFKYKSGMYLFVKCPDVSPFEWHPFSITSAPGDDYLSVHIRTLGDWTSELRNLFGKACEAQVTSKKATLTRLETTVVADAQIEDTRFPRVYIDGPYGAPAQNYKKYDILLLIGLGIGATPFISILKDMLNNLKSNEEVESIHGSEIGSFKNNGPGRAYFYWVTREQGSFEWFKGVMNDVAESDHSNVIEMHNYLTSVYEEGDARSALIAMVQSLQHAKNGVDIVSGSRIRTHFARPNWRKVFSDLANAHKNSRIGVFYCGSPTLTKQLKDLAKEFSQTTTTRFHFHKENF</sequence>
<dbReference type="InterPro" id="IPR018247">
    <property type="entry name" value="EF_Hand_1_Ca_BS"/>
</dbReference>
<evidence type="ECO:0000256" key="5">
    <source>
        <dbReference type="ARBA" id="ARBA00022559"/>
    </source>
</evidence>
<comment type="subunit">
    <text evidence="3">Monomer and homodimer.</text>
</comment>
<keyword evidence="6" id="KW-0285">Flavoprotein</keyword>
<evidence type="ECO:0000313" key="22">
    <source>
        <dbReference type="Proteomes" id="UP001341281"/>
    </source>
</evidence>
<dbReference type="InterPro" id="IPR050369">
    <property type="entry name" value="RBOH/FRE"/>
</dbReference>
<keyword evidence="15 18" id="KW-0472">Membrane</keyword>
<dbReference type="InterPro" id="IPR000778">
    <property type="entry name" value="Cyt_b245_heavy_chain"/>
</dbReference>
<evidence type="ECO:0000256" key="12">
    <source>
        <dbReference type="ARBA" id="ARBA00022857"/>
    </source>
</evidence>
<dbReference type="InterPro" id="IPR011992">
    <property type="entry name" value="EF-hand-dom_pair"/>
</dbReference>
<evidence type="ECO:0000259" key="19">
    <source>
        <dbReference type="PROSITE" id="PS50222"/>
    </source>
</evidence>
<dbReference type="GO" id="GO:0005886">
    <property type="term" value="C:plasma membrane"/>
    <property type="evidence" value="ECO:0007669"/>
    <property type="project" value="TreeGrafter"/>
</dbReference>
<feature type="transmembrane region" description="Helical" evidence="18">
    <location>
        <begin position="679"/>
        <end position="696"/>
    </location>
</feature>
<dbReference type="CDD" id="cd06186">
    <property type="entry name" value="NOX_Duox_like_FAD_NADP"/>
    <property type="match status" value="1"/>
</dbReference>
<dbReference type="PRINTS" id="PR00466">
    <property type="entry name" value="GP91PHOX"/>
</dbReference>
<feature type="domain" description="FAD-binding FR-type" evidence="20">
    <location>
        <begin position="545"/>
        <end position="673"/>
    </location>
</feature>
<feature type="compositionally biased region" description="Basic and acidic residues" evidence="17">
    <location>
        <begin position="1"/>
        <end position="10"/>
    </location>
</feature>
<organism evidence="21 22">
    <name type="scientific">Paspalum notatum var. saurae</name>
    <dbReference type="NCBI Taxonomy" id="547442"/>
    <lineage>
        <taxon>Eukaryota</taxon>
        <taxon>Viridiplantae</taxon>
        <taxon>Streptophyta</taxon>
        <taxon>Embryophyta</taxon>
        <taxon>Tracheophyta</taxon>
        <taxon>Spermatophyta</taxon>
        <taxon>Magnoliopsida</taxon>
        <taxon>Liliopsida</taxon>
        <taxon>Poales</taxon>
        <taxon>Poaceae</taxon>
        <taxon>PACMAD clade</taxon>
        <taxon>Panicoideae</taxon>
        <taxon>Andropogonodae</taxon>
        <taxon>Paspaleae</taxon>
        <taxon>Paspalinae</taxon>
        <taxon>Paspalum</taxon>
    </lineage>
</organism>
<dbReference type="Pfam" id="PF08414">
    <property type="entry name" value="NADPH_Ox"/>
    <property type="match status" value="1"/>
</dbReference>
<dbReference type="Gene3D" id="2.40.30.10">
    <property type="entry name" value="Translation factors"/>
    <property type="match status" value="1"/>
</dbReference>
<dbReference type="EMBL" id="CP144748">
    <property type="protein sequence ID" value="WVZ68283.1"/>
    <property type="molecule type" value="Genomic_DNA"/>
</dbReference>
<dbReference type="PANTHER" id="PTHR11972:SF54">
    <property type="entry name" value="RESPIRATORY BURST OXIDASE HOMOLOG PROTEIN J-RELATED"/>
    <property type="match status" value="1"/>
</dbReference>
<feature type="transmembrane region" description="Helical" evidence="18">
    <location>
        <begin position="448"/>
        <end position="469"/>
    </location>
</feature>
<dbReference type="Pfam" id="PF08022">
    <property type="entry name" value="FAD_binding_8"/>
    <property type="match status" value="1"/>
</dbReference>
<feature type="transmembrane region" description="Helical" evidence="18">
    <location>
        <begin position="490"/>
        <end position="511"/>
    </location>
</feature>
<keyword evidence="4" id="KW-0597">Phosphoprotein</keyword>
<dbReference type="PROSITE" id="PS51384">
    <property type="entry name" value="FAD_FR"/>
    <property type="match status" value="1"/>
</dbReference>
<comment type="function">
    <text evidence="16">Calcium-dependent NADPH oxidase that generates superoxide.</text>
</comment>
<keyword evidence="8" id="KW-0479">Metal-binding</keyword>
<evidence type="ECO:0000256" key="6">
    <source>
        <dbReference type="ARBA" id="ARBA00022630"/>
    </source>
</evidence>
<dbReference type="InterPro" id="IPR013130">
    <property type="entry name" value="Fe3_Rdtase_TM_dom"/>
</dbReference>
<evidence type="ECO:0000256" key="18">
    <source>
        <dbReference type="SAM" id="Phobius"/>
    </source>
</evidence>
<dbReference type="PROSITE" id="PS00018">
    <property type="entry name" value="EF_HAND_1"/>
    <property type="match status" value="1"/>
</dbReference>
<evidence type="ECO:0000256" key="13">
    <source>
        <dbReference type="ARBA" id="ARBA00022989"/>
    </source>
</evidence>
<keyword evidence="10" id="KW-0274">FAD</keyword>
<evidence type="ECO:0000256" key="7">
    <source>
        <dbReference type="ARBA" id="ARBA00022692"/>
    </source>
</evidence>
<accession>A0AAQ3T7M4</accession>
<gene>
    <name evidence="21" type="ORF">U9M48_017242</name>
</gene>